<evidence type="ECO:0000256" key="1">
    <source>
        <dbReference type="SAM" id="Phobius"/>
    </source>
</evidence>
<evidence type="ECO:0000313" key="2">
    <source>
        <dbReference type="EMBL" id="SEI39252.1"/>
    </source>
</evidence>
<keyword evidence="1" id="KW-0472">Membrane</keyword>
<keyword evidence="1" id="KW-1133">Transmembrane helix</keyword>
<name>A0A1H6QJU0_9FLAO</name>
<dbReference type="STRING" id="402734.SAMN05660918_0305"/>
<feature type="transmembrane region" description="Helical" evidence="1">
    <location>
        <begin position="6"/>
        <end position="26"/>
    </location>
</feature>
<keyword evidence="1" id="KW-0812">Transmembrane</keyword>
<sequence>MFSQGQTIFAILFAITFIIIIVFMYLKDKSTHKQQYKGVKWILLGFLLFILFLFLIKGYIKE</sequence>
<gene>
    <name evidence="2" type="ORF">SAMN05660918_0305</name>
</gene>
<evidence type="ECO:0000313" key="3">
    <source>
        <dbReference type="Proteomes" id="UP000199702"/>
    </source>
</evidence>
<dbReference type="RefSeq" id="WP_091306714.1">
    <property type="nucleotide sequence ID" value="NZ_CBCSJU010000001.1"/>
</dbReference>
<protein>
    <submittedName>
        <fullName evidence="2">Uncharacterized protein</fullName>
    </submittedName>
</protein>
<accession>A0A1H6QJU0</accession>
<keyword evidence="3" id="KW-1185">Reference proteome</keyword>
<dbReference type="EMBL" id="FNYA01000001">
    <property type="protein sequence ID" value="SEI39252.1"/>
    <property type="molecule type" value="Genomic_DNA"/>
</dbReference>
<feature type="transmembrane region" description="Helical" evidence="1">
    <location>
        <begin position="38"/>
        <end position="60"/>
    </location>
</feature>
<dbReference type="AlphaFoldDB" id="A0A1H6QJU0"/>
<dbReference type="Proteomes" id="UP000199702">
    <property type="component" value="Unassembled WGS sequence"/>
</dbReference>
<proteinExistence type="predicted"/>
<reference evidence="3" key="1">
    <citation type="submission" date="2016-10" db="EMBL/GenBank/DDBJ databases">
        <authorList>
            <person name="Varghese N."/>
            <person name="Submissions S."/>
        </authorList>
    </citation>
    <scope>NUCLEOTIDE SEQUENCE [LARGE SCALE GENOMIC DNA]</scope>
    <source>
        <strain evidence="3">DSM 17934</strain>
    </source>
</reference>
<organism evidence="2 3">
    <name type="scientific">Flavobacterium terrigena</name>
    <dbReference type="NCBI Taxonomy" id="402734"/>
    <lineage>
        <taxon>Bacteria</taxon>
        <taxon>Pseudomonadati</taxon>
        <taxon>Bacteroidota</taxon>
        <taxon>Flavobacteriia</taxon>
        <taxon>Flavobacteriales</taxon>
        <taxon>Flavobacteriaceae</taxon>
        <taxon>Flavobacterium</taxon>
    </lineage>
</organism>